<comment type="caution">
    <text evidence="2">The sequence shown here is derived from an EMBL/GenBank/DDBJ whole genome shotgun (WGS) entry which is preliminary data.</text>
</comment>
<accession>A0A1D2QLG7</accession>
<feature type="region of interest" description="Disordered" evidence="1">
    <location>
        <begin position="414"/>
        <end position="444"/>
    </location>
</feature>
<organism evidence="2 3">
    <name type="scientific">Candidatus Endobugula sertula</name>
    <name type="common">Bugula neritina bacterial symbiont</name>
    <dbReference type="NCBI Taxonomy" id="62101"/>
    <lineage>
        <taxon>Bacteria</taxon>
        <taxon>Pseudomonadati</taxon>
        <taxon>Pseudomonadota</taxon>
        <taxon>Gammaproteobacteria</taxon>
        <taxon>Cellvibrionales</taxon>
        <taxon>Cellvibrionaceae</taxon>
        <taxon>Candidatus Endobugula</taxon>
    </lineage>
</organism>
<name>A0A1D2QLG7_9GAMM</name>
<evidence type="ECO:0000313" key="3">
    <source>
        <dbReference type="Proteomes" id="UP000242502"/>
    </source>
</evidence>
<protein>
    <recommendedName>
        <fullName evidence="4">DNA primase</fullName>
    </recommendedName>
</protein>
<dbReference type="Proteomes" id="UP000242502">
    <property type="component" value="Unassembled WGS sequence"/>
</dbReference>
<dbReference type="STRING" id="62101.AB835_14230"/>
<dbReference type="AlphaFoldDB" id="A0A1D2QLG7"/>
<evidence type="ECO:0008006" key="4">
    <source>
        <dbReference type="Google" id="ProtNLM"/>
    </source>
</evidence>
<evidence type="ECO:0000313" key="2">
    <source>
        <dbReference type="EMBL" id="ODS22420.1"/>
    </source>
</evidence>
<sequence length="472" mass="53146">MSSEDQAAALELLKDKQLIKRIKTDFTTLGIVGEDTNVLTGYLAAVSRKLDKPLAVMIQSSSAAGKSSLMDAVLNLIPSEERVQYSAMTGQSLFYMGETNLKHKILAIAEEEGASNASYALKLLQSEGEVTIASTGKDDQSGQLVTREYRVEGPVMLFLTTTAIDIDEELLNRCLVLTVNETREQTQRIHQLQRQRQTLEGLLLEDDKSHITSLHQNAQRLLRPLLVANPYAEQLTFLDTQTRTRRDHMKYLTLIRSIALLHQYQREKKRVERNGKTLEYIEVEPSDIELANQLAHEVLGRTFDELPPQTRKLLSLIYEWVSEQCKSEQVAQRDFRFSRRDVRESTGWGNTQIRVHMDRLVDMEYVIVHRGGRGQTFTYELVYAGYGEDGESFISGLITPNLTDNGNLAGVKDKLAGAKRPQNGAKTGGMRSDKNGSKPENNWDIEELIAKEAKKDLLAENKKAPLPASVRV</sequence>
<evidence type="ECO:0000256" key="1">
    <source>
        <dbReference type="SAM" id="MobiDB-lite"/>
    </source>
</evidence>
<reference evidence="2 3" key="1">
    <citation type="journal article" date="2016" name="Appl. Environ. Microbiol.">
        <title>Lack of Overt Genome Reduction in the Bryostatin-Producing Bryozoan Symbiont "Candidatus Endobugula sertula".</title>
        <authorList>
            <person name="Miller I.J."/>
            <person name="Vanee N."/>
            <person name="Fong S.S."/>
            <person name="Lim-Fong G.E."/>
            <person name="Kwan J.C."/>
        </authorList>
    </citation>
    <scope>NUCLEOTIDE SEQUENCE [LARGE SCALE GENOMIC DNA]</scope>
    <source>
        <strain evidence="2">AB1-4</strain>
    </source>
</reference>
<dbReference type="EMBL" id="MDLC01000083">
    <property type="protein sequence ID" value="ODS22420.1"/>
    <property type="molecule type" value="Genomic_DNA"/>
</dbReference>
<proteinExistence type="predicted"/>
<gene>
    <name evidence="2" type="ORF">AB835_14230</name>
</gene>